<gene>
    <name evidence="4" type="ORF">CINCED_3A022185</name>
</gene>
<dbReference type="GO" id="GO:0005778">
    <property type="term" value="C:peroxisomal membrane"/>
    <property type="evidence" value="ECO:0007669"/>
    <property type="project" value="UniProtKB-SubCell"/>
</dbReference>
<dbReference type="GO" id="GO:0007031">
    <property type="term" value="P:peroxisome organization"/>
    <property type="evidence" value="ECO:0007669"/>
    <property type="project" value="UniProtKB-KW"/>
</dbReference>
<evidence type="ECO:0000313" key="5">
    <source>
        <dbReference type="Proteomes" id="UP000325440"/>
    </source>
</evidence>
<keyword evidence="3" id="KW-0576">Peroxisome</keyword>
<evidence type="ECO:0000313" key="4">
    <source>
        <dbReference type="EMBL" id="VVC46536.1"/>
    </source>
</evidence>
<proteinExistence type="inferred from homology"/>
<dbReference type="AlphaFoldDB" id="A0A5E4NSC4"/>
<sequence>MEHLSLPTLKILYKHYINWVSTHPEHTTHLEASIKWISYFLAGRINNSTLLSELIYSMSNFMLLFNDQIILNTAKKSTPTNGKENKKIFSHENIKCFLTIVEYIEVFIEVSAKKLWGSRGRWIIIVLLQTLK</sequence>
<dbReference type="OrthoDB" id="2021143at2759"/>
<comment type="similarity">
    <text evidence="1 3">Belongs to the peroxin-16 family.</text>
</comment>
<evidence type="ECO:0000256" key="3">
    <source>
        <dbReference type="RuleBase" id="RU365003"/>
    </source>
</evidence>
<protein>
    <recommendedName>
        <fullName evidence="2 3">Peroxisomal membrane protein PEX16</fullName>
    </recommendedName>
</protein>
<dbReference type="Proteomes" id="UP000325440">
    <property type="component" value="Unassembled WGS sequence"/>
</dbReference>
<comment type="subcellular location">
    <subcellularLocation>
        <location evidence="3">Peroxisome membrane</location>
    </subcellularLocation>
</comment>
<evidence type="ECO:0000256" key="1">
    <source>
        <dbReference type="ARBA" id="ARBA00009505"/>
    </source>
</evidence>
<dbReference type="EMBL" id="CABPRJ010002673">
    <property type="protein sequence ID" value="VVC46536.1"/>
    <property type="molecule type" value="Genomic_DNA"/>
</dbReference>
<name>A0A5E4NSC4_9HEMI</name>
<evidence type="ECO:0000256" key="2">
    <source>
        <dbReference type="ARBA" id="ARBA00018577"/>
    </source>
</evidence>
<keyword evidence="5" id="KW-1185">Reference proteome</keyword>
<reference evidence="4 5" key="1">
    <citation type="submission" date="2019-08" db="EMBL/GenBank/DDBJ databases">
        <authorList>
            <person name="Alioto T."/>
            <person name="Alioto T."/>
            <person name="Gomez Garrido J."/>
        </authorList>
    </citation>
    <scope>NUCLEOTIDE SEQUENCE [LARGE SCALE GENOMIC DNA]</scope>
</reference>
<keyword evidence="3" id="KW-0962">Peroxisome biogenesis</keyword>
<organism evidence="4 5">
    <name type="scientific">Cinara cedri</name>
    <dbReference type="NCBI Taxonomy" id="506608"/>
    <lineage>
        <taxon>Eukaryota</taxon>
        <taxon>Metazoa</taxon>
        <taxon>Ecdysozoa</taxon>
        <taxon>Arthropoda</taxon>
        <taxon>Hexapoda</taxon>
        <taxon>Insecta</taxon>
        <taxon>Pterygota</taxon>
        <taxon>Neoptera</taxon>
        <taxon>Paraneoptera</taxon>
        <taxon>Hemiptera</taxon>
        <taxon>Sternorrhyncha</taxon>
        <taxon>Aphidomorpha</taxon>
        <taxon>Aphidoidea</taxon>
        <taxon>Aphididae</taxon>
        <taxon>Lachninae</taxon>
        <taxon>Cinara</taxon>
    </lineage>
</organism>
<accession>A0A5E4NSC4</accession>
<dbReference type="PANTHER" id="PTHR13299:SF0">
    <property type="entry name" value="PEROXISOMAL MEMBRANE PROTEIN PEX16"/>
    <property type="match status" value="1"/>
</dbReference>
<dbReference type="PANTHER" id="PTHR13299">
    <property type="entry name" value="PEROXISOMAL MEMBRANE PROTEIN PEX16"/>
    <property type="match status" value="1"/>
</dbReference>
<dbReference type="Pfam" id="PF08610">
    <property type="entry name" value="Pex16"/>
    <property type="match status" value="1"/>
</dbReference>
<dbReference type="InterPro" id="IPR013919">
    <property type="entry name" value="Pex16"/>
</dbReference>